<feature type="domain" description="AAA+ ATPase" evidence="2">
    <location>
        <begin position="529"/>
        <end position="656"/>
    </location>
</feature>
<dbReference type="AlphaFoldDB" id="A0AA39U7G2"/>
<dbReference type="PANTHER" id="PTHR46411">
    <property type="entry name" value="FAMILY ATPASE, PUTATIVE-RELATED"/>
    <property type="match status" value="1"/>
</dbReference>
<dbReference type="GO" id="GO:0005524">
    <property type="term" value="F:ATP binding"/>
    <property type="evidence" value="ECO:0007669"/>
    <property type="project" value="InterPro"/>
</dbReference>
<dbReference type="SMART" id="SM00382">
    <property type="entry name" value="AAA"/>
    <property type="match status" value="1"/>
</dbReference>
<dbReference type="SUPFAM" id="SSF52540">
    <property type="entry name" value="P-loop containing nucleoside triphosphate hydrolases"/>
    <property type="match status" value="1"/>
</dbReference>
<dbReference type="Proteomes" id="UP001175001">
    <property type="component" value="Unassembled WGS sequence"/>
</dbReference>
<feature type="region of interest" description="Disordered" evidence="1">
    <location>
        <begin position="43"/>
        <end position="78"/>
    </location>
</feature>
<gene>
    <name evidence="3" type="primary">rfcL_1</name>
    <name evidence="3" type="ORF">DIS24_g11994</name>
</gene>
<name>A0AA39U7G2_9PEZI</name>
<dbReference type="InterPro" id="IPR054289">
    <property type="entry name" value="DUF7025"/>
</dbReference>
<comment type="caution">
    <text evidence="3">The sequence shown here is derived from an EMBL/GenBank/DDBJ whole genome shotgun (WGS) entry which is preliminary data.</text>
</comment>
<dbReference type="EMBL" id="JAUJDW010000211">
    <property type="protein sequence ID" value="KAK0612719.1"/>
    <property type="molecule type" value="Genomic_DNA"/>
</dbReference>
<evidence type="ECO:0000259" key="2">
    <source>
        <dbReference type="SMART" id="SM00382"/>
    </source>
</evidence>
<evidence type="ECO:0000256" key="1">
    <source>
        <dbReference type="SAM" id="MobiDB-lite"/>
    </source>
</evidence>
<dbReference type="GO" id="GO:0016887">
    <property type="term" value="F:ATP hydrolysis activity"/>
    <property type="evidence" value="ECO:0007669"/>
    <property type="project" value="InterPro"/>
</dbReference>
<sequence length="742" mass="83233">MAGVGGPTALSPLQSDELPHETTLKIDLPLSNAMAAVFPHAPSHVKPQSAFPSRPSASQGQDDPGVSSGASKHTDEEVELGMKTSVKNLYRDHKSLSWDEWVPDNVDLNAEATSSWKQFALVVRYEMLEDRPSLSLHSISIQSPVIKDRLGVVFDSYKGIATTLKKLTFRAPFHEFFYRWDRFEQSIEDEKDEFALGHMKLLYGVISPEIKPHIERVQDFLINNVITFDYLWALFEPGIEAYTSMDGQHRLYGLVSSSYEQVSQKSTDFILACRYIDCDGSGFGYVSTSLAINEFDNVKPIPELSVLPSHLHPRMKAIRAELTERGRKFEQLNGFHYKAYSGFCIMNRSFFGGSNKRNIDAGRIIVDTKMYATYNSGNIPALKSLSGALDGPTAPVLEDDDIALPHPGPMYRAMMSMPPPAPLPPFPPPLPPPIPPIMGSMSRVTEFVGSTTLTEEQYALCTPMVRGYCLPTKQWVQFYVDNVRDIEWNDEAFKKLVLPLDYKKVIWAFVDSQLALGDKFDDVVQGKGQGVILLLTGEPGVGKTLTAESLAEEMRRPLYSMSAGELGHEADEVERNLQRALEISTKWGAVLLLDECDVFLEKRSAADIQRNMLVSVFLRLLEYYRGVLLLTTNRISAFDPAFESRIHLTIEYPKLDFTSRLHVWGTFVRPHDESSQYASNITERELEKLAAEEMNGRQIKNVVKTARLLAAREGRKLALEDVETVLRIKRGSLLGVQNNGLL</sequence>
<proteinExistence type="predicted"/>
<keyword evidence="4" id="KW-1185">Reference proteome</keyword>
<reference evidence="3" key="1">
    <citation type="submission" date="2023-06" db="EMBL/GenBank/DDBJ databases">
        <title>Multi-omics analyses reveal the molecular pathogenesis toolkit of Lasiodiplodia hormozganensis, a cross-kingdom pathogen.</title>
        <authorList>
            <person name="Felix C."/>
            <person name="Meneses R."/>
            <person name="Goncalves M.F.M."/>
            <person name="Tilleman L."/>
            <person name="Duarte A.S."/>
            <person name="Jorrin-Novo J.V."/>
            <person name="Van De Peer Y."/>
            <person name="Deforce D."/>
            <person name="Van Nieuwerburgh F."/>
            <person name="Esteves A.C."/>
            <person name="Alves A."/>
        </authorList>
    </citation>
    <scope>NUCLEOTIDE SEQUENCE</scope>
    <source>
        <strain evidence="3">CBS 339.90</strain>
    </source>
</reference>
<accession>A0AA39U7G2</accession>
<dbReference type="Pfam" id="PF00004">
    <property type="entry name" value="AAA"/>
    <property type="match status" value="1"/>
</dbReference>
<dbReference type="InterPro" id="IPR027417">
    <property type="entry name" value="P-loop_NTPase"/>
</dbReference>
<evidence type="ECO:0000313" key="4">
    <source>
        <dbReference type="Proteomes" id="UP001175001"/>
    </source>
</evidence>
<dbReference type="InterPro" id="IPR003593">
    <property type="entry name" value="AAA+_ATPase"/>
</dbReference>
<dbReference type="Gene3D" id="3.40.50.300">
    <property type="entry name" value="P-loop containing nucleotide triphosphate hydrolases"/>
    <property type="match status" value="1"/>
</dbReference>
<dbReference type="InterPro" id="IPR003959">
    <property type="entry name" value="ATPase_AAA_core"/>
</dbReference>
<dbReference type="PANTHER" id="PTHR46411:SF3">
    <property type="entry name" value="AAA+ ATPASE DOMAIN-CONTAINING PROTEIN"/>
    <property type="match status" value="1"/>
</dbReference>
<dbReference type="CDD" id="cd19481">
    <property type="entry name" value="RecA-like_protease"/>
    <property type="match status" value="1"/>
</dbReference>
<organism evidence="3 4">
    <name type="scientific">Lasiodiplodia hormozganensis</name>
    <dbReference type="NCBI Taxonomy" id="869390"/>
    <lineage>
        <taxon>Eukaryota</taxon>
        <taxon>Fungi</taxon>
        <taxon>Dikarya</taxon>
        <taxon>Ascomycota</taxon>
        <taxon>Pezizomycotina</taxon>
        <taxon>Dothideomycetes</taxon>
        <taxon>Dothideomycetes incertae sedis</taxon>
        <taxon>Botryosphaeriales</taxon>
        <taxon>Botryosphaeriaceae</taxon>
        <taxon>Lasiodiplodia</taxon>
    </lineage>
</organism>
<protein>
    <submittedName>
        <fullName evidence="3">Replication factor C large subunit</fullName>
    </submittedName>
</protein>
<dbReference type="Pfam" id="PF22942">
    <property type="entry name" value="DUF7025"/>
    <property type="match status" value="1"/>
</dbReference>
<evidence type="ECO:0000313" key="3">
    <source>
        <dbReference type="EMBL" id="KAK0612719.1"/>
    </source>
</evidence>
<feature type="region of interest" description="Disordered" evidence="1">
    <location>
        <begin position="1"/>
        <end position="24"/>
    </location>
</feature>